<evidence type="ECO:0000313" key="3">
    <source>
        <dbReference type="Proteomes" id="UP001500782"/>
    </source>
</evidence>
<gene>
    <name evidence="2" type="ORF">GCM10008967_25790</name>
</gene>
<keyword evidence="1" id="KW-0472">Membrane</keyword>
<dbReference type="RefSeq" id="WP_343799677.1">
    <property type="nucleotide sequence ID" value="NZ_BAAADJ010000023.1"/>
</dbReference>
<dbReference type="EMBL" id="BAAADJ010000023">
    <property type="protein sequence ID" value="GAA0333873.1"/>
    <property type="molecule type" value="Genomic_DNA"/>
</dbReference>
<feature type="transmembrane region" description="Helical" evidence="1">
    <location>
        <begin position="54"/>
        <end position="72"/>
    </location>
</feature>
<sequence>MEIYLHIGISAIGLAILFFLLPVRWTSLGKVVIWFTSSLVGTLFTLAWNLQPTIKTILLHILLAITLSYLIVRRGTALFELPKDESKVDTSTQVEPLYNYHAQLEKAKMAKPANIVETEVHTNSVREEQTEIVSQEIFESVQPDVTALSKLEALTKEEQTFILDGLDFEEEQEEIGHSDEVSVVDHDPLTDMVEDEPGYLLDDWIMEDAMHNDIKEEQPEEVVAQESILTHSENVISFDEKRKEKRSMSSLNSIEELDWTLPEETTTNESQDENAFQLEEKIEQPLNLADNDVTKKEVITSASEQKEEVVDLMDEHANEDSLEKYESVIDGRALLLNDGLANLYKERAESIKKLKSKDEHADSTLKEQKQFLQELSSWFRASND</sequence>
<keyword evidence="3" id="KW-1185">Reference proteome</keyword>
<name>A0ABP3G5M7_9BACI</name>
<accession>A0ABP3G5M7</accession>
<organism evidence="2 3">
    <name type="scientific">Bacillus carboniphilus</name>
    <dbReference type="NCBI Taxonomy" id="86663"/>
    <lineage>
        <taxon>Bacteria</taxon>
        <taxon>Bacillati</taxon>
        <taxon>Bacillota</taxon>
        <taxon>Bacilli</taxon>
        <taxon>Bacillales</taxon>
        <taxon>Bacillaceae</taxon>
        <taxon>Bacillus</taxon>
    </lineage>
</organism>
<keyword evidence="1" id="KW-0812">Transmembrane</keyword>
<proteinExistence type="predicted"/>
<comment type="caution">
    <text evidence="2">The sequence shown here is derived from an EMBL/GenBank/DDBJ whole genome shotgun (WGS) entry which is preliminary data.</text>
</comment>
<protein>
    <recommendedName>
        <fullName evidence="4">MFS transporter</fullName>
    </recommendedName>
</protein>
<feature type="transmembrane region" description="Helical" evidence="1">
    <location>
        <begin position="31"/>
        <end position="48"/>
    </location>
</feature>
<dbReference type="Proteomes" id="UP001500782">
    <property type="component" value="Unassembled WGS sequence"/>
</dbReference>
<evidence type="ECO:0000256" key="1">
    <source>
        <dbReference type="SAM" id="Phobius"/>
    </source>
</evidence>
<evidence type="ECO:0008006" key="4">
    <source>
        <dbReference type="Google" id="ProtNLM"/>
    </source>
</evidence>
<feature type="transmembrane region" description="Helical" evidence="1">
    <location>
        <begin position="6"/>
        <end position="24"/>
    </location>
</feature>
<reference evidence="3" key="1">
    <citation type="journal article" date="2019" name="Int. J. Syst. Evol. Microbiol.">
        <title>The Global Catalogue of Microorganisms (GCM) 10K type strain sequencing project: providing services to taxonomists for standard genome sequencing and annotation.</title>
        <authorList>
            <consortium name="The Broad Institute Genomics Platform"/>
            <consortium name="The Broad Institute Genome Sequencing Center for Infectious Disease"/>
            <person name="Wu L."/>
            <person name="Ma J."/>
        </authorList>
    </citation>
    <scope>NUCLEOTIDE SEQUENCE [LARGE SCALE GENOMIC DNA]</scope>
    <source>
        <strain evidence="3">JCM 9731</strain>
    </source>
</reference>
<evidence type="ECO:0000313" key="2">
    <source>
        <dbReference type="EMBL" id="GAA0333873.1"/>
    </source>
</evidence>
<keyword evidence="1" id="KW-1133">Transmembrane helix</keyword>